<gene>
    <name evidence="3" type="ORF">MATL_G00145380</name>
</gene>
<keyword evidence="4" id="KW-1185">Reference proteome</keyword>
<dbReference type="AlphaFoldDB" id="A0A9D3T6D9"/>
<protein>
    <recommendedName>
        <fullName evidence="2">Protein kinase domain-containing protein</fullName>
    </recommendedName>
</protein>
<dbReference type="PANTHER" id="PTHR11909">
    <property type="entry name" value="CASEIN KINASE-RELATED"/>
    <property type="match status" value="1"/>
</dbReference>
<evidence type="ECO:0000256" key="1">
    <source>
        <dbReference type="SAM" id="MobiDB-lite"/>
    </source>
</evidence>
<name>A0A9D3T6D9_MEGAT</name>
<dbReference type="Pfam" id="PF00069">
    <property type="entry name" value="Pkinase"/>
    <property type="match status" value="1"/>
</dbReference>
<evidence type="ECO:0000313" key="4">
    <source>
        <dbReference type="Proteomes" id="UP001046870"/>
    </source>
</evidence>
<dbReference type="InterPro" id="IPR011009">
    <property type="entry name" value="Kinase-like_dom_sf"/>
</dbReference>
<dbReference type="PROSITE" id="PS50011">
    <property type="entry name" value="PROTEIN_KINASE_DOM"/>
    <property type="match status" value="1"/>
</dbReference>
<dbReference type="EMBL" id="JAFDVH010000011">
    <property type="protein sequence ID" value="KAG7468653.1"/>
    <property type="molecule type" value="Genomic_DNA"/>
</dbReference>
<dbReference type="InterPro" id="IPR050235">
    <property type="entry name" value="CK1_Ser-Thr_kinase"/>
</dbReference>
<reference evidence="3" key="1">
    <citation type="submission" date="2021-01" db="EMBL/GenBank/DDBJ databases">
        <authorList>
            <person name="Zahm M."/>
            <person name="Roques C."/>
            <person name="Cabau C."/>
            <person name="Klopp C."/>
            <person name="Donnadieu C."/>
            <person name="Jouanno E."/>
            <person name="Lampietro C."/>
            <person name="Louis A."/>
            <person name="Herpin A."/>
            <person name="Echchiki A."/>
            <person name="Berthelot C."/>
            <person name="Parey E."/>
            <person name="Roest-Crollius H."/>
            <person name="Braasch I."/>
            <person name="Postlethwait J."/>
            <person name="Bobe J."/>
            <person name="Montfort J."/>
            <person name="Bouchez O."/>
            <person name="Begum T."/>
            <person name="Mejri S."/>
            <person name="Adams A."/>
            <person name="Chen W.-J."/>
            <person name="Guiguen Y."/>
        </authorList>
    </citation>
    <scope>NUCLEOTIDE SEQUENCE</scope>
    <source>
        <strain evidence="3">YG-15Mar2019-1</strain>
        <tissue evidence="3">Brain</tissue>
    </source>
</reference>
<dbReference type="InterPro" id="IPR026870">
    <property type="entry name" value="Zinc_ribbon_dom"/>
</dbReference>
<feature type="region of interest" description="Disordered" evidence="1">
    <location>
        <begin position="62"/>
        <end position="158"/>
    </location>
</feature>
<dbReference type="SMART" id="SM00220">
    <property type="entry name" value="S_TKc"/>
    <property type="match status" value="1"/>
</dbReference>
<dbReference type="InterPro" id="IPR000719">
    <property type="entry name" value="Prot_kinase_dom"/>
</dbReference>
<feature type="region of interest" description="Disordered" evidence="1">
    <location>
        <begin position="170"/>
        <end position="206"/>
    </location>
</feature>
<dbReference type="GO" id="GO:0004672">
    <property type="term" value="F:protein kinase activity"/>
    <property type="evidence" value="ECO:0007669"/>
    <property type="project" value="InterPro"/>
</dbReference>
<dbReference type="Proteomes" id="UP001046870">
    <property type="component" value="Chromosome 11"/>
</dbReference>
<evidence type="ECO:0000259" key="2">
    <source>
        <dbReference type="PROSITE" id="PS50011"/>
    </source>
</evidence>
<feature type="compositionally biased region" description="Polar residues" evidence="1">
    <location>
        <begin position="130"/>
        <end position="139"/>
    </location>
</feature>
<comment type="caution">
    <text evidence="3">The sequence shown here is derived from an EMBL/GenBank/DDBJ whole genome shotgun (WGS) entry which is preliminary data.</text>
</comment>
<sequence>MGLVESFGPVKDRVPLPLYSRAIRMVLNFCPHCGSRLQAGFKFCPTCGEKLPVLGESEQLVSSATSPEVSQSPVTSVTASLQSPPCPEQAGEGPVSSGPVSARSPLRRTRKTSVKVRTDDVVTPKKEMFNPTSVTTPSKSPAAGRNPQAVRSPQKRQASLIVKQEEEVDAAVLSAPSPRSPAQAKGKAKRARPSCAPEPLQEGDQLTDAAGRKWQPVKLLSQSEAELVYGVKQLTPGASSADYKHILKLAAKDGKIFNEQNFLQRAAKSTSVEKWMKVNKRDFLGIPVCVGFGLHADTYRFLILPYMGVTLQSLMKEGEVLSEKAVLQLTCRILDVLEYIHENEYVHSDIQAENIYINPADTTQVYLAGYCHAFRYCPNGRHVEYREMSRTPHEGALEFISIDSHKGAGPSRRSDLQALGYCMLHWLAGALPWTPLTHCPSKVTAEKERYLTDVQGFLSQCFGRRKVSGAVRDYLLQVMSLQYTEQPDYQQLRDGLHRALQQRGASLAQPIDLQV</sequence>
<feature type="compositionally biased region" description="Basic and acidic residues" evidence="1">
    <location>
        <begin position="116"/>
        <end position="128"/>
    </location>
</feature>
<feature type="domain" description="Protein kinase" evidence="2">
    <location>
        <begin position="214"/>
        <end position="500"/>
    </location>
</feature>
<dbReference type="Gene3D" id="1.10.510.10">
    <property type="entry name" value="Transferase(Phosphotransferase) domain 1"/>
    <property type="match status" value="1"/>
</dbReference>
<proteinExistence type="predicted"/>
<dbReference type="GO" id="GO:0005524">
    <property type="term" value="F:ATP binding"/>
    <property type="evidence" value="ECO:0007669"/>
    <property type="project" value="InterPro"/>
</dbReference>
<organism evidence="3 4">
    <name type="scientific">Megalops atlanticus</name>
    <name type="common">Tarpon</name>
    <name type="synonym">Clupea gigantea</name>
    <dbReference type="NCBI Taxonomy" id="7932"/>
    <lineage>
        <taxon>Eukaryota</taxon>
        <taxon>Metazoa</taxon>
        <taxon>Chordata</taxon>
        <taxon>Craniata</taxon>
        <taxon>Vertebrata</taxon>
        <taxon>Euteleostomi</taxon>
        <taxon>Actinopterygii</taxon>
        <taxon>Neopterygii</taxon>
        <taxon>Teleostei</taxon>
        <taxon>Elopiformes</taxon>
        <taxon>Megalopidae</taxon>
        <taxon>Megalops</taxon>
    </lineage>
</organism>
<dbReference type="SUPFAM" id="SSF56112">
    <property type="entry name" value="Protein kinase-like (PK-like)"/>
    <property type="match status" value="1"/>
</dbReference>
<accession>A0A9D3T6D9</accession>
<evidence type="ECO:0000313" key="3">
    <source>
        <dbReference type="EMBL" id="KAG7468653.1"/>
    </source>
</evidence>
<dbReference type="Pfam" id="PF13240">
    <property type="entry name" value="Zn_Ribbon_1"/>
    <property type="match status" value="1"/>
</dbReference>
<dbReference type="OrthoDB" id="2687620at2759"/>
<feature type="compositionally biased region" description="Polar residues" evidence="1">
    <location>
        <begin position="62"/>
        <end position="83"/>
    </location>
</feature>
<feature type="compositionally biased region" description="Basic residues" evidence="1">
    <location>
        <begin position="105"/>
        <end position="114"/>
    </location>
</feature>